<name>A0A212CMI2_CEREH</name>
<accession>A0A212CMI2</accession>
<comment type="caution">
    <text evidence="2">The sequence shown here is derived from an EMBL/GenBank/DDBJ whole genome shotgun (WGS) entry which is preliminary data.</text>
</comment>
<sequence length="293" mass="31509">MPGIVPPYVPPQMLNIPQTSLQAKPVCVCMRDLYALFKAPQVPSPGAPGQGPHPYNLAEPALTLETSGKNLTEQNYSNIPHEGKHTPLYERSSPINPAPSGSPNHVDSAYFPGSSTSSSSDNDEGSGGAANHISGNKIGWEKTGSHSEPQARGDPGDQTKAEGSSTASSGSQLAEGKGNQIGTVQPIPCLLSMPTRNHMDITTPPLPPVAPEVLRVAEHRHKKGLMYPYIFHVLTKGEIKIAVSIEDEASKDLPPAALLYRPVRQYVYGVLFSLAESRKKTERLAFRKNRLPP</sequence>
<dbReference type="EMBL" id="MKHE01000016">
    <property type="protein sequence ID" value="OWK07181.1"/>
    <property type="molecule type" value="Genomic_DNA"/>
</dbReference>
<feature type="non-terminal residue" evidence="2">
    <location>
        <position position="293"/>
    </location>
</feature>
<evidence type="ECO:0000313" key="2">
    <source>
        <dbReference type="EMBL" id="OWK07181.1"/>
    </source>
</evidence>
<feature type="compositionally biased region" description="Polar residues" evidence="1">
    <location>
        <begin position="161"/>
        <end position="172"/>
    </location>
</feature>
<dbReference type="OrthoDB" id="10061469at2759"/>
<dbReference type="GO" id="GO:0005634">
    <property type="term" value="C:nucleus"/>
    <property type="evidence" value="ECO:0007669"/>
    <property type="project" value="TreeGrafter"/>
</dbReference>
<organism evidence="2 3">
    <name type="scientific">Cervus elaphus hippelaphus</name>
    <name type="common">European red deer</name>
    <dbReference type="NCBI Taxonomy" id="46360"/>
    <lineage>
        <taxon>Eukaryota</taxon>
        <taxon>Metazoa</taxon>
        <taxon>Chordata</taxon>
        <taxon>Craniata</taxon>
        <taxon>Vertebrata</taxon>
        <taxon>Euteleostomi</taxon>
        <taxon>Mammalia</taxon>
        <taxon>Eutheria</taxon>
        <taxon>Laurasiatheria</taxon>
        <taxon>Artiodactyla</taxon>
        <taxon>Ruminantia</taxon>
        <taxon>Pecora</taxon>
        <taxon>Cervidae</taxon>
        <taxon>Cervinae</taxon>
        <taxon>Cervus</taxon>
    </lineage>
</organism>
<feature type="compositionally biased region" description="Polar residues" evidence="1">
    <location>
        <begin position="93"/>
        <end position="105"/>
    </location>
</feature>
<protein>
    <submittedName>
        <fullName evidence="2">FAM120A</fullName>
    </submittedName>
</protein>
<dbReference type="PANTHER" id="PTHR15976:SF14">
    <property type="entry name" value="CONSTITUTIVE COACTIVATOR OF PPAR-GAMMA-LIKE PROTEIN 1"/>
    <property type="match status" value="1"/>
</dbReference>
<dbReference type="PANTHER" id="PTHR15976">
    <property type="entry name" value="CONSTITUTIVE COACTIVATOR OF PEROXISOME PROLIFERATOR-ACTIVATED RECEPTOR GAMMA"/>
    <property type="match status" value="1"/>
</dbReference>
<dbReference type="AlphaFoldDB" id="A0A212CMI2"/>
<evidence type="ECO:0000256" key="1">
    <source>
        <dbReference type="SAM" id="MobiDB-lite"/>
    </source>
</evidence>
<feature type="compositionally biased region" description="Basic and acidic residues" evidence="1">
    <location>
        <begin position="139"/>
        <end position="160"/>
    </location>
</feature>
<dbReference type="InterPro" id="IPR026784">
    <property type="entry name" value="Coact_PPARg"/>
</dbReference>
<feature type="region of interest" description="Disordered" evidence="1">
    <location>
        <begin position="73"/>
        <end position="181"/>
    </location>
</feature>
<proteinExistence type="predicted"/>
<evidence type="ECO:0000313" key="3">
    <source>
        <dbReference type="Proteomes" id="UP000242450"/>
    </source>
</evidence>
<gene>
    <name evidence="2" type="ORF">Celaphus_00017012</name>
</gene>
<keyword evidence="3" id="KW-1185">Reference proteome</keyword>
<reference evidence="2 3" key="1">
    <citation type="journal article" date="2018" name="Mol. Genet. Genomics">
        <title>The red deer Cervus elaphus genome CerEla1.0: sequencing, annotating, genes, and chromosomes.</title>
        <authorList>
            <person name="Bana N.A."/>
            <person name="Nyiri A."/>
            <person name="Nagy J."/>
            <person name="Frank K."/>
            <person name="Nagy T."/>
            <person name="Steger V."/>
            <person name="Schiller M."/>
            <person name="Lakatos P."/>
            <person name="Sugar L."/>
            <person name="Horn P."/>
            <person name="Barta E."/>
            <person name="Orosz L."/>
        </authorList>
    </citation>
    <scope>NUCLEOTIDE SEQUENCE [LARGE SCALE GENOMIC DNA]</scope>
    <source>
        <strain evidence="2">Hungarian</strain>
    </source>
</reference>
<dbReference type="Proteomes" id="UP000242450">
    <property type="component" value="Chromosome 16"/>
</dbReference>